<protein>
    <submittedName>
        <fullName evidence="1">Uncharacterized protein</fullName>
    </submittedName>
</protein>
<dbReference type="EMBL" id="FNVK01000009">
    <property type="protein sequence ID" value="SEF78648.1"/>
    <property type="molecule type" value="Genomic_DNA"/>
</dbReference>
<evidence type="ECO:0000313" key="2">
    <source>
        <dbReference type="Proteomes" id="UP000236751"/>
    </source>
</evidence>
<dbReference type="Proteomes" id="UP000236751">
    <property type="component" value="Unassembled WGS sequence"/>
</dbReference>
<organism evidence="1 2">
    <name type="scientific">Nitrosospira multiformis (strain ATCC 25196 / NCIMB 11849 / C 71)</name>
    <dbReference type="NCBI Taxonomy" id="323848"/>
    <lineage>
        <taxon>Bacteria</taxon>
        <taxon>Pseudomonadati</taxon>
        <taxon>Pseudomonadota</taxon>
        <taxon>Betaproteobacteria</taxon>
        <taxon>Nitrosomonadales</taxon>
        <taxon>Nitrosomonadaceae</taxon>
        <taxon>Nitrosospira</taxon>
    </lineage>
</organism>
<reference evidence="1 2" key="1">
    <citation type="submission" date="2016-10" db="EMBL/GenBank/DDBJ databases">
        <authorList>
            <person name="de Groot N.N."/>
        </authorList>
    </citation>
    <scope>NUCLEOTIDE SEQUENCE [LARGE SCALE GENOMIC DNA]</scope>
    <source>
        <strain evidence="1 2">Nl13</strain>
    </source>
</reference>
<accession>A0A1H5UW36</accession>
<proteinExistence type="predicted"/>
<sequence>MTTGPGEFHPTASGPSQSRSVWITTGDRLDRLREAFHYGEIKALKRKENICIQHLPHQGLCAHCRASSTIEAKSASLPASSTKRDRSPFCPILVGQKQYCENFSGSFAARHRHASRLAFLSWPVIRKACGRGALEFQSHRHGATLTSCTRQFLPEKK</sequence>
<dbReference type="AlphaFoldDB" id="A0A1H5UW36"/>
<name>A0A1H5UW36_NITMU</name>
<evidence type="ECO:0000313" key="1">
    <source>
        <dbReference type="EMBL" id="SEF78648.1"/>
    </source>
</evidence>
<gene>
    <name evidence="1" type="ORF">SAMN05216403_10943</name>
</gene>